<feature type="coiled-coil region" evidence="10">
    <location>
        <begin position="644"/>
        <end position="675"/>
    </location>
</feature>
<dbReference type="InterPro" id="IPR040766">
    <property type="entry name" value="Tudor_2_RapA"/>
</dbReference>
<dbReference type="InterPro" id="IPR023949">
    <property type="entry name" value="Helicase_RapA"/>
</dbReference>
<keyword evidence="5 9" id="KW-0805">Transcription regulation</keyword>
<dbReference type="InterPro" id="IPR001650">
    <property type="entry name" value="Helicase_C-like"/>
</dbReference>
<dbReference type="InterPro" id="IPR038718">
    <property type="entry name" value="SNF2-like_sf"/>
</dbReference>
<dbReference type="Pfam" id="PF00271">
    <property type="entry name" value="Helicase_C"/>
    <property type="match status" value="1"/>
</dbReference>
<evidence type="ECO:0000313" key="14">
    <source>
        <dbReference type="Proteomes" id="UP000787472"/>
    </source>
</evidence>
<dbReference type="Pfam" id="PF18339">
    <property type="entry name" value="Tudor_1_RapA"/>
    <property type="match status" value="1"/>
</dbReference>
<dbReference type="PANTHER" id="PTHR45766">
    <property type="entry name" value="DNA ANNEALING HELICASE AND ENDONUCLEASE ZRANB3 FAMILY MEMBER"/>
    <property type="match status" value="1"/>
</dbReference>
<evidence type="ECO:0000256" key="5">
    <source>
        <dbReference type="ARBA" id="ARBA00023015"/>
    </source>
</evidence>
<dbReference type="SUPFAM" id="SSF52540">
    <property type="entry name" value="P-loop containing nucleoside triphosphate hydrolases"/>
    <property type="match status" value="2"/>
</dbReference>
<dbReference type="Gene3D" id="6.10.140.1500">
    <property type="match status" value="1"/>
</dbReference>
<feature type="binding site" evidence="9">
    <location>
        <begin position="181"/>
        <end position="188"/>
    </location>
    <ligand>
        <name>ATP</name>
        <dbReference type="ChEBI" id="CHEBI:30616"/>
    </ligand>
</feature>
<dbReference type="Pfam" id="PF00176">
    <property type="entry name" value="SNF2-rel_dom"/>
    <property type="match status" value="1"/>
</dbReference>
<dbReference type="Pfam" id="PF12137">
    <property type="entry name" value="RapA_C"/>
    <property type="match status" value="1"/>
</dbReference>
<dbReference type="CDD" id="cd18011">
    <property type="entry name" value="DEXDc_RapA"/>
    <property type="match status" value="1"/>
</dbReference>
<dbReference type="CDD" id="cd18793">
    <property type="entry name" value="SF2_C_SNF"/>
    <property type="match status" value="1"/>
</dbReference>
<feature type="domain" description="Helicase ATP-binding" evidence="11">
    <location>
        <begin position="168"/>
        <end position="360"/>
    </location>
</feature>
<dbReference type="Gene3D" id="6.10.140.2230">
    <property type="match status" value="1"/>
</dbReference>
<dbReference type="GO" id="GO:0016817">
    <property type="term" value="F:hydrolase activity, acting on acid anhydrides"/>
    <property type="evidence" value="ECO:0007669"/>
    <property type="project" value="InterPro"/>
</dbReference>
<dbReference type="PROSITE" id="PS51194">
    <property type="entry name" value="HELICASE_CTER"/>
    <property type="match status" value="1"/>
</dbReference>
<dbReference type="GO" id="GO:0005524">
    <property type="term" value="F:ATP binding"/>
    <property type="evidence" value="ECO:0007669"/>
    <property type="project" value="UniProtKB-UniRule"/>
</dbReference>
<feature type="short sequence motif" description="DEAH box" evidence="9">
    <location>
        <begin position="306"/>
        <end position="309"/>
    </location>
</feature>
<dbReference type="GO" id="GO:0004386">
    <property type="term" value="F:helicase activity"/>
    <property type="evidence" value="ECO:0007669"/>
    <property type="project" value="UniProtKB-UniRule"/>
</dbReference>
<dbReference type="GO" id="GO:0006355">
    <property type="term" value="P:regulation of DNA-templated transcription"/>
    <property type="evidence" value="ECO:0007669"/>
    <property type="project" value="UniProtKB-UniRule"/>
</dbReference>
<dbReference type="InterPro" id="IPR049730">
    <property type="entry name" value="SNF2/RAD54-like_C"/>
</dbReference>
<dbReference type="InterPro" id="IPR014001">
    <property type="entry name" value="Helicase_ATP-bd"/>
</dbReference>
<evidence type="ECO:0000256" key="4">
    <source>
        <dbReference type="ARBA" id="ARBA00022840"/>
    </source>
</evidence>
<dbReference type="InterPro" id="IPR000330">
    <property type="entry name" value="SNF2_N"/>
</dbReference>
<dbReference type="EC" id="3.6.4.-" evidence="9"/>
<dbReference type="Gene3D" id="3.30.360.80">
    <property type="match status" value="1"/>
</dbReference>
<evidence type="ECO:0000256" key="1">
    <source>
        <dbReference type="ARBA" id="ARBA00022741"/>
    </source>
</evidence>
<keyword evidence="3 9" id="KW-0347">Helicase</keyword>
<evidence type="ECO:0000256" key="6">
    <source>
        <dbReference type="ARBA" id="ARBA00023125"/>
    </source>
</evidence>
<dbReference type="AlphaFoldDB" id="A0A9E5JVY3"/>
<keyword evidence="1 9" id="KW-0547">Nucleotide-binding</keyword>
<dbReference type="EMBL" id="JAAONZ010000004">
    <property type="protein sequence ID" value="NHO65561.1"/>
    <property type="molecule type" value="Genomic_DNA"/>
</dbReference>
<dbReference type="Gene3D" id="3.40.50.300">
    <property type="entry name" value="P-loop containing nucleotide triphosphate hydrolases"/>
    <property type="match status" value="1"/>
</dbReference>
<evidence type="ECO:0000256" key="3">
    <source>
        <dbReference type="ARBA" id="ARBA00022806"/>
    </source>
</evidence>
<proteinExistence type="inferred from homology"/>
<keyword evidence="6 9" id="KW-0238">DNA-binding</keyword>
<protein>
    <recommendedName>
        <fullName evidence="9">RNA polymerase-associated protein RapA</fullName>
        <ecNumber evidence="9">3.6.4.-</ecNumber>
    </recommendedName>
    <alternativeName>
        <fullName evidence="9">ATP-dependent helicase HepA</fullName>
    </alternativeName>
</protein>
<keyword evidence="7 9" id="KW-0010">Activator</keyword>
<dbReference type="InterPro" id="IPR022737">
    <property type="entry name" value="RapA_C"/>
</dbReference>
<keyword evidence="8 9" id="KW-0804">Transcription</keyword>
<comment type="caution">
    <text evidence="13">The sequence shown here is derived from an EMBL/GenBank/DDBJ whole genome shotgun (WGS) entry which is preliminary data.</text>
</comment>
<dbReference type="Gene3D" id="3.40.50.10810">
    <property type="entry name" value="Tandem AAA-ATPase domain"/>
    <property type="match status" value="1"/>
</dbReference>
<dbReference type="Proteomes" id="UP000787472">
    <property type="component" value="Unassembled WGS sequence"/>
</dbReference>
<dbReference type="GO" id="GO:0003677">
    <property type="term" value="F:DNA binding"/>
    <property type="evidence" value="ECO:0007669"/>
    <property type="project" value="UniProtKB-KW"/>
</dbReference>
<dbReference type="NCBIfam" id="NF003426">
    <property type="entry name" value="PRK04914.1"/>
    <property type="match status" value="2"/>
</dbReference>
<keyword evidence="14" id="KW-1185">Reference proteome</keyword>
<dbReference type="Pfam" id="PF18337">
    <property type="entry name" value="Tudor_RapA"/>
    <property type="match status" value="1"/>
</dbReference>
<keyword evidence="10" id="KW-0175">Coiled coil</keyword>
<evidence type="ECO:0000256" key="7">
    <source>
        <dbReference type="ARBA" id="ARBA00023159"/>
    </source>
</evidence>
<reference evidence="13" key="1">
    <citation type="submission" date="2020-03" db="EMBL/GenBank/DDBJ databases">
        <authorList>
            <person name="Guo F."/>
        </authorList>
    </citation>
    <scope>NUCLEOTIDE SEQUENCE</scope>
    <source>
        <strain evidence="13">JCM 30134</strain>
    </source>
</reference>
<evidence type="ECO:0000313" key="13">
    <source>
        <dbReference type="EMBL" id="NHO65561.1"/>
    </source>
</evidence>
<comment type="function">
    <text evidence="9">Transcription regulator that activates transcription by stimulating RNA polymerase (RNAP) recycling in case of stress conditions such as supercoiled DNA or high salt concentrations. Probably acts by releasing the RNAP, when it is trapped or immobilized on tightly supercoiled DNA. Does not activate transcription on linear DNA. Probably not involved in DNA repair.</text>
</comment>
<comment type="subunit">
    <text evidence="9">Interacts with the RNAP. Has a higher affinity for the core RNAP than for the holoenzyme. Its ATPase activity is stimulated by binding to RNAP.</text>
</comment>
<dbReference type="HAMAP" id="MF_01821">
    <property type="entry name" value="Helicase_RapA"/>
    <property type="match status" value="1"/>
</dbReference>
<evidence type="ECO:0000259" key="12">
    <source>
        <dbReference type="PROSITE" id="PS51194"/>
    </source>
</evidence>
<keyword evidence="2 9" id="KW-0378">Hydrolase</keyword>
<organism evidence="13 14">
    <name type="scientific">Pseudomaricurvus hydrocarbonicus</name>
    <dbReference type="NCBI Taxonomy" id="1470433"/>
    <lineage>
        <taxon>Bacteria</taxon>
        <taxon>Pseudomonadati</taxon>
        <taxon>Pseudomonadota</taxon>
        <taxon>Gammaproteobacteria</taxon>
        <taxon>Cellvibrionales</taxon>
        <taxon>Cellvibrionaceae</taxon>
        <taxon>Pseudomaricurvus</taxon>
    </lineage>
</organism>
<dbReference type="Gene3D" id="2.30.30.140">
    <property type="match status" value="1"/>
</dbReference>
<dbReference type="PANTHER" id="PTHR45766:SF6">
    <property type="entry name" value="SWI_SNF-RELATED MATRIX-ASSOCIATED ACTIN-DEPENDENT REGULATOR OF CHROMATIN SUBFAMILY A-LIKE PROTEIN 1"/>
    <property type="match status" value="1"/>
</dbReference>
<evidence type="ECO:0000256" key="9">
    <source>
        <dbReference type="HAMAP-Rule" id="MF_01821"/>
    </source>
</evidence>
<evidence type="ECO:0000256" key="2">
    <source>
        <dbReference type="ARBA" id="ARBA00022801"/>
    </source>
</evidence>
<dbReference type="Gene3D" id="2.30.30.930">
    <property type="match status" value="1"/>
</dbReference>
<evidence type="ECO:0000256" key="8">
    <source>
        <dbReference type="ARBA" id="ARBA00023163"/>
    </source>
</evidence>
<name>A0A9E5JVY3_9GAMM</name>
<keyword evidence="4 9" id="KW-0067">ATP-binding</keyword>
<evidence type="ECO:0000259" key="11">
    <source>
        <dbReference type="PROSITE" id="PS51192"/>
    </source>
</evidence>
<dbReference type="PROSITE" id="PS51192">
    <property type="entry name" value="HELICASE_ATP_BIND_1"/>
    <property type="match status" value="1"/>
</dbReference>
<sequence length="951" mass="107786">MSDLITGQFITGQRWISNTEAELGLGIVSETDHRFVTLSFPAAGEQRIYAKNNAPLTRVQYRVGEKIKDLDGNTLLIEEIKEDKGYLSYQGLNHAGETITWGEVELDCFVQFNKPQDRLFAGQIDRIRDYKLRHQTLLEQQRLASLNTTGLIGPRVQLLPHQLYIADNVGKRFAPRVLLADEVGLGKTIEAGLIIHQQLIKGLSQRILIAVPESLTHQWLVEMLRRFNLSFTLLDEERCQALELSDDALLSDDEMLEDDPFEMPGLDDTNPFESAQLILCSLPLLTDSPKRLQQALSCDWDLLVVDEAHHLQWQPNHQCPAYDSIEQLARIARGLLLLTATPEQLGIDSHFARLRLLDPDRYYDLETFKQEQRQFQPVNQLVQQLLSSAPAAELLADAELTEQLQQMLGQNGLNLLQEDSEESRNELVNQLLDRHGTGRVLFRNTRAGVKGFSGRQLHAHPLSLSGEPSLGFADAERVQWLSQWLKQHRKEKVLIICSSAETALDLETHLNLRGGVRSAAFYEGLSLLERDRAAAYFADLEDGAQVLVCSEIGSEGRNFQFAHHLVMFDLPLNPDLIEQRIGRLDRIGQSETVQIHIPYLENSHEHTLLRWYHEGLNCFEHVCPIGQTIFEEFEEGLNEALDGNADLELLIEATRQRTELLLEELKNGRDRLLELNSCKTEIADALVKELQALDEDSSLSEYMNRAFDIFGVDHERHSEEAFVAHPSDHMHAHHFPGLPDEGITATYSRQQALSREDMQYLTWEHPMVSGVMDMVLSSDRGNTAICTIKLPPLKPGSLLIEGLFQFNCPGPRALQLPRFMPNSCTRLVADNNLKALEPIITSEHFNKLGQSIQKPVAKQLVQHARADIERIVGHLESKAESLQHSMIEESCTCIDAYYDRELSRLTALAEVNPNIREEEIQYLQILKETSVQYMQSAQLRLDAIRVAVVTD</sequence>
<dbReference type="InterPro" id="IPR040765">
    <property type="entry name" value="Tudor_1_RapA"/>
</dbReference>
<dbReference type="SMART" id="SM00490">
    <property type="entry name" value="HELICc"/>
    <property type="match status" value="1"/>
</dbReference>
<evidence type="ECO:0000256" key="10">
    <source>
        <dbReference type="SAM" id="Coils"/>
    </source>
</evidence>
<dbReference type="SMART" id="SM00487">
    <property type="entry name" value="DEXDc"/>
    <property type="match status" value="1"/>
</dbReference>
<comment type="similarity">
    <text evidence="9">Belongs to the SNF2/RAD54 helicase family. RapA subfamily.</text>
</comment>
<feature type="domain" description="Helicase C-terminal" evidence="12">
    <location>
        <begin position="480"/>
        <end position="631"/>
    </location>
</feature>
<gene>
    <name evidence="9 13" type="primary">rapA</name>
    <name evidence="13" type="ORF">G8770_08420</name>
</gene>
<dbReference type="InterPro" id="IPR057342">
    <property type="entry name" value="DEXDc_RapA"/>
</dbReference>
<dbReference type="RefSeq" id="WP_167184659.1">
    <property type="nucleotide sequence ID" value="NZ_JAAONZ010000004.1"/>
</dbReference>
<accession>A0A9E5JVY3</accession>
<dbReference type="InterPro" id="IPR027417">
    <property type="entry name" value="P-loop_NTPase"/>
</dbReference>